<dbReference type="Gene3D" id="1.10.357.10">
    <property type="entry name" value="Tetracycline Repressor, domain 2"/>
    <property type="match status" value="1"/>
</dbReference>
<feature type="domain" description="HTH tetR-type" evidence="5">
    <location>
        <begin position="14"/>
        <end position="73"/>
    </location>
</feature>
<dbReference type="PANTHER" id="PTHR30055:SF243">
    <property type="entry name" value="HTH-TYPE TRANSCRIPTIONAL REGULATOR RV1816"/>
    <property type="match status" value="1"/>
</dbReference>
<dbReference type="SUPFAM" id="SSF46689">
    <property type="entry name" value="Homeodomain-like"/>
    <property type="match status" value="1"/>
</dbReference>
<evidence type="ECO:0000256" key="3">
    <source>
        <dbReference type="ARBA" id="ARBA00023163"/>
    </source>
</evidence>
<dbReference type="RefSeq" id="WP_184831338.1">
    <property type="nucleotide sequence ID" value="NZ_JACHMN010000001.1"/>
</dbReference>
<dbReference type="InterPro" id="IPR009057">
    <property type="entry name" value="Homeodomain-like_sf"/>
</dbReference>
<proteinExistence type="predicted"/>
<dbReference type="AlphaFoldDB" id="A0A841BJU9"/>
<evidence type="ECO:0000313" key="7">
    <source>
        <dbReference type="Proteomes" id="UP000587527"/>
    </source>
</evidence>
<dbReference type="InterPro" id="IPR001647">
    <property type="entry name" value="HTH_TetR"/>
</dbReference>
<dbReference type="InterPro" id="IPR025996">
    <property type="entry name" value="MT1864/Rv1816-like_C"/>
</dbReference>
<reference evidence="6 7" key="1">
    <citation type="submission" date="2020-08" db="EMBL/GenBank/DDBJ databases">
        <title>Sequencing the genomes of 1000 actinobacteria strains.</title>
        <authorList>
            <person name="Klenk H.-P."/>
        </authorList>
    </citation>
    <scope>NUCLEOTIDE SEQUENCE [LARGE SCALE GENOMIC DNA]</scope>
    <source>
        <strain evidence="6 7">DSM 45362</strain>
    </source>
</reference>
<dbReference type="GO" id="GO:0000976">
    <property type="term" value="F:transcription cis-regulatory region binding"/>
    <property type="evidence" value="ECO:0007669"/>
    <property type="project" value="TreeGrafter"/>
</dbReference>
<gene>
    <name evidence="6" type="ORF">F4553_000431</name>
</gene>
<evidence type="ECO:0000259" key="5">
    <source>
        <dbReference type="PROSITE" id="PS50977"/>
    </source>
</evidence>
<accession>A0A841BJU9</accession>
<keyword evidence="1" id="KW-0805">Transcription regulation</keyword>
<sequence>MTEVRVSLRDRKRAATIDEIKTVAISQLSADAGQMTLRGVAREVGMTVQSLYHYFPSRDDLITALIADAHNALADAIEAAGQAHPDLVGVASAYRGWAVEHRARFLLIFGTPVPGYAAPPGGPTTDAARRLGVAFTGAVFHGWSPADLAAIRPPAVDPALDDALTAAAALVLPGMPPAAFGWGLDLWGRVHGLVLLELLGHLPWLGDQAAANFHHAALRAAADLARLRP</sequence>
<dbReference type="SUPFAM" id="SSF48498">
    <property type="entry name" value="Tetracyclin repressor-like, C-terminal domain"/>
    <property type="match status" value="1"/>
</dbReference>
<organism evidence="6 7">
    <name type="scientific">Allocatelliglobosispora scoriae</name>
    <dbReference type="NCBI Taxonomy" id="643052"/>
    <lineage>
        <taxon>Bacteria</taxon>
        <taxon>Bacillati</taxon>
        <taxon>Actinomycetota</taxon>
        <taxon>Actinomycetes</taxon>
        <taxon>Micromonosporales</taxon>
        <taxon>Micromonosporaceae</taxon>
        <taxon>Allocatelliglobosispora</taxon>
    </lineage>
</organism>
<name>A0A841BJU9_9ACTN</name>
<dbReference type="EMBL" id="JACHMN010000001">
    <property type="protein sequence ID" value="MBB5867052.1"/>
    <property type="molecule type" value="Genomic_DNA"/>
</dbReference>
<keyword evidence="3" id="KW-0804">Transcription</keyword>
<evidence type="ECO:0000256" key="2">
    <source>
        <dbReference type="ARBA" id="ARBA00023125"/>
    </source>
</evidence>
<evidence type="ECO:0000256" key="1">
    <source>
        <dbReference type="ARBA" id="ARBA00023015"/>
    </source>
</evidence>
<protein>
    <submittedName>
        <fullName evidence="6">AcrR family transcriptional regulator</fullName>
    </submittedName>
</protein>
<evidence type="ECO:0000313" key="6">
    <source>
        <dbReference type="EMBL" id="MBB5867052.1"/>
    </source>
</evidence>
<evidence type="ECO:0000256" key="4">
    <source>
        <dbReference type="PROSITE-ProRule" id="PRU00335"/>
    </source>
</evidence>
<dbReference type="Proteomes" id="UP000587527">
    <property type="component" value="Unassembled WGS sequence"/>
</dbReference>
<dbReference type="InterPro" id="IPR036271">
    <property type="entry name" value="Tet_transcr_reg_TetR-rel_C_sf"/>
</dbReference>
<dbReference type="InterPro" id="IPR050109">
    <property type="entry name" value="HTH-type_TetR-like_transc_reg"/>
</dbReference>
<keyword evidence="2 4" id="KW-0238">DNA-binding</keyword>
<dbReference type="GO" id="GO:0003700">
    <property type="term" value="F:DNA-binding transcription factor activity"/>
    <property type="evidence" value="ECO:0007669"/>
    <property type="project" value="TreeGrafter"/>
</dbReference>
<dbReference type="Pfam" id="PF00440">
    <property type="entry name" value="TetR_N"/>
    <property type="match status" value="1"/>
</dbReference>
<feature type="DNA-binding region" description="H-T-H motif" evidence="4">
    <location>
        <begin position="36"/>
        <end position="55"/>
    </location>
</feature>
<dbReference type="PANTHER" id="PTHR30055">
    <property type="entry name" value="HTH-TYPE TRANSCRIPTIONAL REGULATOR RUTR"/>
    <property type="match status" value="1"/>
</dbReference>
<dbReference type="PROSITE" id="PS50977">
    <property type="entry name" value="HTH_TETR_2"/>
    <property type="match status" value="1"/>
</dbReference>
<keyword evidence="7" id="KW-1185">Reference proteome</keyword>
<comment type="caution">
    <text evidence="6">The sequence shown here is derived from an EMBL/GenBank/DDBJ whole genome shotgun (WGS) entry which is preliminary data.</text>
</comment>
<dbReference type="Pfam" id="PF13305">
    <property type="entry name" value="TetR_C_33"/>
    <property type="match status" value="1"/>
</dbReference>